<dbReference type="EMBL" id="FCOW01000004">
    <property type="protein sequence ID" value="CVK18430.1"/>
    <property type="molecule type" value="Genomic_DNA"/>
</dbReference>
<dbReference type="RefSeq" id="WP_075756364.1">
    <property type="nucleotide sequence ID" value="NZ_CP146991.1"/>
</dbReference>
<keyword evidence="1" id="KW-0238">DNA-binding</keyword>
<dbReference type="Pfam" id="PF01381">
    <property type="entry name" value="HTH_3"/>
    <property type="match status" value="1"/>
</dbReference>
<name>A0ABP2C7S2_9FIRM</name>
<evidence type="ECO:0000313" key="4">
    <source>
        <dbReference type="Proteomes" id="UP000245702"/>
    </source>
</evidence>
<gene>
    <name evidence="3" type="ORF">SSPH_01068</name>
</gene>
<dbReference type="Proteomes" id="UP000245702">
    <property type="component" value="Unassembled WGS sequence"/>
</dbReference>
<dbReference type="InterPro" id="IPR010982">
    <property type="entry name" value="Lambda_DNA-bd_dom_sf"/>
</dbReference>
<feature type="domain" description="HTH cro/C1-type" evidence="2">
    <location>
        <begin position="6"/>
        <end position="60"/>
    </location>
</feature>
<dbReference type="Gene3D" id="1.10.260.40">
    <property type="entry name" value="lambda repressor-like DNA-binding domains"/>
    <property type="match status" value="1"/>
</dbReference>
<reference evidence="3 4" key="1">
    <citation type="submission" date="2016-01" db="EMBL/GenBank/DDBJ databases">
        <authorList>
            <person name="Brown R."/>
        </authorList>
    </citation>
    <scope>NUCLEOTIDE SEQUENCE [LARGE SCALE GENOMIC DNA]</scope>
    <source>
        <strain evidence="3">Sporomusa sphaeroides DSM 2875</strain>
    </source>
</reference>
<comment type="caution">
    <text evidence="3">The sequence shown here is derived from an EMBL/GenBank/DDBJ whole genome shotgun (WGS) entry which is preliminary data.</text>
</comment>
<proteinExistence type="predicted"/>
<dbReference type="InterPro" id="IPR001387">
    <property type="entry name" value="Cro/C1-type_HTH"/>
</dbReference>
<organism evidence="3 4">
    <name type="scientific">Sporomusa sphaeroides DSM 2875</name>
    <dbReference type="NCBI Taxonomy" id="1337886"/>
    <lineage>
        <taxon>Bacteria</taxon>
        <taxon>Bacillati</taxon>
        <taxon>Bacillota</taxon>
        <taxon>Negativicutes</taxon>
        <taxon>Selenomonadales</taxon>
        <taxon>Sporomusaceae</taxon>
        <taxon>Sporomusa</taxon>
    </lineage>
</organism>
<accession>A0ABP2C7S2</accession>
<protein>
    <submittedName>
        <fullName evidence="3">Helix-turn-helix protein</fullName>
    </submittedName>
</protein>
<dbReference type="PROSITE" id="PS50943">
    <property type="entry name" value="HTH_CROC1"/>
    <property type="match status" value="1"/>
</dbReference>
<dbReference type="PANTHER" id="PTHR46558:SF4">
    <property type="entry name" value="DNA-BIDING PHAGE PROTEIN"/>
    <property type="match status" value="1"/>
</dbReference>
<evidence type="ECO:0000256" key="1">
    <source>
        <dbReference type="ARBA" id="ARBA00023125"/>
    </source>
</evidence>
<keyword evidence="4" id="KW-1185">Reference proteome</keyword>
<evidence type="ECO:0000259" key="2">
    <source>
        <dbReference type="PROSITE" id="PS50943"/>
    </source>
</evidence>
<sequence length="68" mass="8296">MLKNKLKTWRHKYEMNQIEFASFLGVNQSHYNRWENQKLQPTLEMALRISEKLKCTVNDLFYITSEEE</sequence>
<dbReference type="SUPFAM" id="SSF47413">
    <property type="entry name" value="lambda repressor-like DNA-binding domains"/>
    <property type="match status" value="1"/>
</dbReference>
<evidence type="ECO:0000313" key="3">
    <source>
        <dbReference type="EMBL" id="CVK18430.1"/>
    </source>
</evidence>
<dbReference type="PANTHER" id="PTHR46558">
    <property type="entry name" value="TRACRIPTIONAL REGULATORY PROTEIN-RELATED-RELATED"/>
    <property type="match status" value="1"/>
</dbReference>
<dbReference type="SMART" id="SM00530">
    <property type="entry name" value="HTH_XRE"/>
    <property type="match status" value="1"/>
</dbReference>
<dbReference type="CDD" id="cd00093">
    <property type="entry name" value="HTH_XRE"/>
    <property type="match status" value="1"/>
</dbReference>